<proteinExistence type="predicted"/>
<name>A0A829YI10_9GAMM</name>
<dbReference type="InterPro" id="IPR029063">
    <property type="entry name" value="SAM-dependent_MTases_sf"/>
</dbReference>
<keyword evidence="2 5" id="KW-0808">Transferase</keyword>
<evidence type="ECO:0000256" key="3">
    <source>
        <dbReference type="ARBA" id="ARBA00022691"/>
    </source>
</evidence>
<dbReference type="AlphaFoldDB" id="A0A829YI10"/>
<accession>A0A829YI10</accession>
<dbReference type="CDD" id="cd02440">
    <property type="entry name" value="AdoMet_MTases"/>
    <property type="match status" value="1"/>
</dbReference>
<dbReference type="EMBL" id="BLJN01000004">
    <property type="protein sequence ID" value="GFE82166.1"/>
    <property type="molecule type" value="Genomic_DNA"/>
</dbReference>
<dbReference type="InterPro" id="IPR025714">
    <property type="entry name" value="Methyltranfer_dom"/>
</dbReference>
<evidence type="ECO:0000259" key="4">
    <source>
        <dbReference type="Pfam" id="PF13847"/>
    </source>
</evidence>
<dbReference type="PANTHER" id="PTHR18895">
    <property type="entry name" value="HEMK METHYLTRANSFERASE"/>
    <property type="match status" value="1"/>
</dbReference>
<dbReference type="PANTHER" id="PTHR18895:SF74">
    <property type="entry name" value="MTRF1L RELEASE FACTOR GLUTAMINE METHYLTRANSFERASE"/>
    <property type="match status" value="1"/>
</dbReference>
<keyword evidence="6" id="KW-1185">Reference proteome</keyword>
<reference evidence="6" key="1">
    <citation type="submission" date="2020-01" db="EMBL/GenBank/DDBJ databases">
        <title>'Steroidobacter agaridevorans' sp. nov., agar-degrading bacteria isolated from rhizosphere soils.</title>
        <authorList>
            <person name="Ikenaga M."/>
            <person name="Kataoka M."/>
            <person name="Murouchi A."/>
            <person name="Katsuragi S."/>
            <person name="Sakai M."/>
        </authorList>
    </citation>
    <scope>NUCLEOTIDE SEQUENCE [LARGE SCALE GENOMIC DNA]</scope>
    <source>
        <strain evidence="6">YU21-B</strain>
    </source>
</reference>
<dbReference type="Gene3D" id="1.10.8.10">
    <property type="entry name" value="DNA helicase RuvA subunit, C-terminal domain"/>
    <property type="match status" value="1"/>
</dbReference>
<evidence type="ECO:0000256" key="1">
    <source>
        <dbReference type="ARBA" id="ARBA00022603"/>
    </source>
</evidence>
<keyword evidence="3" id="KW-0949">S-adenosyl-L-methionine</keyword>
<evidence type="ECO:0000313" key="5">
    <source>
        <dbReference type="EMBL" id="GFE82166.1"/>
    </source>
</evidence>
<dbReference type="Proteomes" id="UP000445000">
    <property type="component" value="Unassembled WGS sequence"/>
</dbReference>
<dbReference type="Gene3D" id="3.40.50.150">
    <property type="entry name" value="Vaccinia Virus protein VP39"/>
    <property type="match status" value="1"/>
</dbReference>
<dbReference type="InterPro" id="IPR050320">
    <property type="entry name" value="N5-glutamine_MTase"/>
</dbReference>
<gene>
    <name evidence="5" type="ORF">GCM10011487_41660</name>
</gene>
<dbReference type="NCBIfam" id="TIGR00536">
    <property type="entry name" value="hemK_fam"/>
    <property type="match status" value="1"/>
</dbReference>
<dbReference type="Pfam" id="PF13847">
    <property type="entry name" value="Methyltransf_31"/>
    <property type="match status" value="1"/>
</dbReference>
<keyword evidence="1 5" id="KW-0489">Methyltransferase</keyword>
<feature type="domain" description="Methyltransferase" evidence="4">
    <location>
        <begin position="134"/>
        <end position="264"/>
    </location>
</feature>
<comment type="caution">
    <text evidence="5">The sequence shown here is derived from an EMBL/GenBank/DDBJ whole genome shotgun (WGS) entry which is preliminary data.</text>
</comment>
<organism evidence="5 6">
    <name type="scientific">Steroidobacter agaridevorans</name>
    <dbReference type="NCBI Taxonomy" id="2695856"/>
    <lineage>
        <taxon>Bacteria</taxon>
        <taxon>Pseudomonadati</taxon>
        <taxon>Pseudomonadota</taxon>
        <taxon>Gammaproteobacteria</taxon>
        <taxon>Steroidobacterales</taxon>
        <taxon>Steroidobacteraceae</taxon>
        <taxon>Steroidobacter</taxon>
    </lineage>
</organism>
<protein>
    <submittedName>
        <fullName evidence="5">Methyltransferase</fullName>
    </submittedName>
</protein>
<sequence length="303" mass="32647">MSRPVFSATSALDDARRALAGRIEFLPDKPEETLESTIRALWFAAAGMPRSAEAALLGEPPELDDVAVATFEVLLNKRLDGVPLSHLTFRQRFMGLEMLADPRALIPRKETELLATAAVQATKQSASVHERPIVVDVCTGSGNVALAIAHHVESAHVFGADLSGEAVALARDNARLLGLQDRVEFRSGDLLSPFESEAFVGKIDVLTCNPPYINSAKVSTMSCEISDHEPRLAFDGGPLGIGILMKLTQQAPRFLRPGGWLAIEVGLGQGPALVKRLQANPLFTYVECHEGEHGALRVIVARC</sequence>
<dbReference type="GO" id="GO:0008276">
    <property type="term" value="F:protein methyltransferase activity"/>
    <property type="evidence" value="ECO:0007669"/>
    <property type="project" value="InterPro"/>
</dbReference>
<dbReference type="GO" id="GO:0032259">
    <property type="term" value="P:methylation"/>
    <property type="evidence" value="ECO:0007669"/>
    <property type="project" value="UniProtKB-KW"/>
</dbReference>
<evidence type="ECO:0000256" key="2">
    <source>
        <dbReference type="ARBA" id="ARBA00022679"/>
    </source>
</evidence>
<dbReference type="SUPFAM" id="SSF53335">
    <property type="entry name" value="S-adenosyl-L-methionine-dependent methyltransferases"/>
    <property type="match status" value="1"/>
</dbReference>
<evidence type="ECO:0000313" key="6">
    <source>
        <dbReference type="Proteomes" id="UP000445000"/>
    </source>
</evidence>
<dbReference type="InterPro" id="IPR004556">
    <property type="entry name" value="HemK-like"/>
</dbReference>